<evidence type="ECO:0000256" key="8">
    <source>
        <dbReference type="ARBA" id="ARBA00022989"/>
    </source>
</evidence>
<protein>
    <recommendedName>
        <fullName evidence="3">Type II secretion system core protein G</fullName>
    </recommendedName>
</protein>
<keyword evidence="6" id="KW-0997">Cell inner membrane</keyword>
<evidence type="ECO:0000313" key="13">
    <source>
        <dbReference type="EMBL" id="AIW81341.1"/>
    </source>
</evidence>
<reference evidence="13" key="1">
    <citation type="submission" date="2014-09" db="EMBL/GenBank/DDBJ databases">
        <authorList>
            <person name="Magalhaes I.L.F."/>
            <person name="Oliveira U."/>
            <person name="Santos F.R."/>
            <person name="Vidigal T.H.D.A."/>
            <person name="Brescovit A.D."/>
            <person name="Santos A.J."/>
        </authorList>
    </citation>
    <scope>NUCLEOTIDE SEQUENCE</scope>
</reference>
<evidence type="ECO:0000256" key="10">
    <source>
        <dbReference type="SAM" id="MobiDB-lite"/>
    </source>
</evidence>
<comment type="similarity">
    <text evidence="2">Belongs to the GSP G family.</text>
</comment>
<feature type="transmembrane region" description="Helical" evidence="11">
    <location>
        <begin position="70"/>
        <end position="91"/>
    </location>
</feature>
<dbReference type="PROSITE" id="PS00409">
    <property type="entry name" value="PROKAR_NTER_METHYL"/>
    <property type="match status" value="1"/>
</dbReference>
<dbReference type="Pfam" id="PF08334">
    <property type="entry name" value="T2SSG"/>
    <property type="match status" value="1"/>
</dbReference>
<dbReference type="InterPro" id="IPR010054">
    <property type="entry name" value="Type2_sec_GspG"/>
</dbReference>
<feature type="region of interest" description="Disordered" evidence="10">
    <location>
        <begin position="175"/>
        <end position="196"/>
    </location>
</feature>
<evidence type="ECO:0000256" key="4">
    <source>
        <dbReference type="ARBA" id="ARBA00022475"/>
    </source>
</evidence>
<dbReference type="PRINTS" id="PR00813">
    <property type="entry name" value="BCTERIALGSPG"/>
</dbReference>
<evidence type="ECO:0000256" key="2">
    <source>
        <dbReference type="ARBA" id="ARBA00009984"/>
    </source>
</evidence>
<accession>A0A0K0LBE9</accession>
<dbReference type="AlphaFoldDB" id="A0A0K0LBE9"/>
<evidence type="ECO:0000256" key="1">
    <source>
        <dbReference type="ARBA" id="ARBA00004377"/>
    </source>
</evidence>
<dbReference type="NCBIfam" id="TIGR02532">
    <property type="entry name" value="IV_pilin_GFxxxE"/>
    <property type="match status" value="1"/>
</dbReference>
<dbReference type="Pfam" id="PF07963">
    <property type="entry name" value="N_methyl"/>
    <property type="match status" value="1"/>
</dbReference>
<dbReference type="SUPFAM" id="SSF54523">
    <property type="entry name" value="Pili subunits"/>
    <property type="match status" value="1"/>
</dbReference>
<keyword evidence="7 11" id="KW-0812">Transmembrane</keyword>
<evidence type="ECO:0000256" key="11">
    <source>
        <dbReference type="SAM" id="Phobius"/>
    </source>
</evidence>
<name>A0A0K0LBE9_9BACT</name>
<keyword evidence="5" id="KW-0488">Methylation</keyword>
<proteinExistence type="inferred from homology"/>
<dbReference type="InterPro" id="IPR013545">
    <property type="entry name" value="T2SS_protein-GspG_C"/>
</dbReference>
<evidence type="ECO:0000256" key="3">
    <source>
        <dbReference type="ARBA" id="ARBA00020042"/>
    </source>
</evidence>
<dbReference type="GO" id="GO:0015627">
    <property type="term" value="C:type II protein secretion system complex"/>
    <property type="evidence" value="ECO:0007669"/>
    <property type="project" value="InterPro"/>
</dbReference>
<organism evidence="13">
    <name type="scientific">uncultured bacterium SM679_p</name>
    <dbReference type="NCBI Taxonomy" id="1552131"/>
    <lineage>
        <taxon>Bacteria</taxon>
        <taxon>environmental samples</taxon>
    </lineage>
</organism>
<comment type="subcellular location">
    <subcellularLocation>
        <location evidence="1">Cell inner membrane</location>
        <topology evidence="1">Single-pass membrane protein</topology>
    </subcellularLocation>
</comment>
<keyword evidence="4" id="KW-1003">Cell membrane</keyword>
<dbReference type="Gene3D" id="3.30.700.10">
    <property type="entry name" value="Glycoprotein, Type 4 Pilin"/>
    <property type="match status" value="1"/>
</dbReference>
<keyword evidence="8 11" id="KW-1133">Transmembrane helix</keyword>
<evidence type="ECO:0000256" key="7">
    <source>
        <dbReference type="ARBA" id="ARBA00022692"/>
    </source>
</evidence>
<feature type="domain" description="Type II secretion system protein GspG C-terminal" evidence="12">
    <location>
        <begin position="93"/>
        <end position="195"/>
    </location>
</feature>
<dbReference type="InterPro" id="IPR000983">
    <property type="entry name" value="Bac_GSPG_pilin"/>
</dbReference>
<dbReference type="GO" id="GO:0005886">
    <property type="term" value="C:plasma membrane"/>
    <property type="evidence" value="ECO:0007669"/>
    <property type="project" value="UniProtKB-SubCell"/>
</dbReference>
<keyword evidence="9 11" id="KW-0472">Membrane</keyword>
<evidence type="ECO:0000256" key="5">
    <source>
        <dbReference type="ARBA" id="ARBA00022481"/>
    </source>
</evidence>
<dbReference type="GO" id="GO:0015628">
    <property type="term" value="P:protein secretion by the type II secretion system"/>
    <property type="evidence" value="ECO:0007669"/>
    <property type="project" value="InterPro"/>
</dbReference>
<evidence type="ECO:0000259" key="12">
    <source>
        <dbReference type="Pfam" id="PF08334"/>
    </source>
</evidence>
<sequence length="196" mass="21477">MDVTWPLRTIGCTRSVIYIQPKMVEQCVLALRIACQNFHSINARWYGMGQRMQKSIKRHGISRPQSQSGFTLIEIVLVVMLIGVVVAFAASRILGGGDRAKVGLAKAQIQTTADKIEQYKMDVGRYPAALEDLVKAPTGSSGWLGPYAKEIELKDPWGQPMEYKVPGENERAFSLLSHGRDGKPGGSSVDADIASE</sequence>
<dbReference type="InterPro" id="IPR045584">
    <property type="entry name" value="Pilin-like"/>
</dbReference>
<dbReference type="InterPro" id="IPR012902">
    <property type="entry name" value="N_methyl_site"/>
</dbReference>
<dbReference type="EMBL" id="KM669718">
    <property type="protein sequence ID" value="AIW81341.1"/>
    <property type="molecule type" value="Genomic_DNA"/>
</dbReference>
<evidence type="ECO:0000256" key="9">
    <source>
        <dbReference type="ARBA" id="ARBA00023136"/>
    </source>
</evidence>
<dbReference type="NCBIfam" id="TIGR01710">
    <property type="entry name" value="typeII_sec_gspG"/>
    <property type="match status" value="1"/>
</dbReference>
<evidence type="ECO:0000256" key="6">
    <source>
        <dbReference type="ARBA" id="ARBA00022519"/>
    </source>
</evidence>